<reference evidence="1 2" key="1">
    <citation type="submission" date="2018-01" db="EMBL/GenBank/DDBJ databases">
        <title>Denitrification phenotypes of diverse strains of Pseudomonas stutzeri.</title>
        <authorList>
            <person name="Milligan D.A."/>
            <person name="Bergaust L."/>
            <person name="Bakken L.R."/>
            <person name="Frostegard A."/>
        </authorList>
    </citation>
    <scope>NUCLEOTIDE SEQUENCE [LARGE SCALE GENOMIC DNA]</scope>
    <source>
        <strain evidence="1 2">24a75</strain>
    </source>
</reference>
<name>A0A2N8T3S0_STUST</name>
<proteinExistence type="predicted"/>
<accession>A0A2N8T3S0</accession>
<dbReference type="Proteomes" id="UP000236023">
    <property type="component" value="Unassembled WGS sequence"/>
</dbReference>
<evidence type="ECO:0000313" key="1">
    <source>
        <dbReference type="EMBL" id="PNG09380.1"/>
    </source>
</evidence>
<organism evidence="1 2">
    <name type="scientific">Stutzerimonas stutzeri</name>
    <name type="common">Pseudomonas stutzeri</name>
    <dbReference type="NCBI Taxonomy" id="316"/>
    <lineage>
        <taxon>Bacteria</taxon>
        <taxon>Pseudomonadati</taxon>
        <taxon>Pseudomonadota</taxon>
        <taxon>Gammaproteobacteria</taxon>
        <taxon>Pseudomonadales</taxon>
        <taxon>Pseudomonadaceae</taxon>
        <taxon>Stutzerimonas</taxon>
    </lineage>
</organism>
<gene>
    <name evidence="1" type="ORF">CXK94_12675</name>
</gene>
<evidence type="ECO:0000313" key="2">
    <source>
        <dbReference type="Proteomes" id="UP000236023"/>
    </source>
</evidence>
<sequence>MKTATLPSIRVQPELRQAAEAVLKPGETLSSLMEQALRQSIAARQDQEDFIKRGLASASRARSTGRYLPAGDVLATLEERLQQARTSKRR</sequence>
<protein>
    <submittedName>
        <fullName evidence="1">Prevent-host-death protein</fullName>
    </submittedName>
</protein>
<dbReference type="AlphaFoldDB" id="A0A2N8T3S0"/>
<comment type="caution">
    <text evidence="1">The sequence shown here is derived from an EMBL/GenBank/DDBJ whole genome shotgun (WGS) entry which is preliminary data.</text>
</comment>
<dbReference type="NCBIfam" id="NF041551">
    <property type="entry name" value="YlcI_YnfO_N"/>
    <property type="match status" value="1"/>
</dbReference>
<dbReference type="EMBL" id="POUT01000006">
    <property type="protein sequence ID" value="PNG09380.1"/>
    <property type="molecule type" value="Genomic_DNA"/>
</dbReference>